<organism evidence="6 7">
    <name type="scientific">Demequina sediminis</name>
    <dbReference type="NCBI Taxonomy" id="1930058"/>
    <lineage>
        <taxon>Bacteria</taxon>
        <taxon>Bacillati</taxon>
        <taxon>Actinomycetota</taxon>
        <taxon>Actinomycetes</taxon>
        <taxon>Micrococcales</taxon>
        <taxon>Demequinaceae</taxon>
        <taxon>Demequina</taxon>
    </lineage>
</organism>
<evidence type="ECO:0000256" key="1">
    <source>
        <dbReference type="ARBA" id="ARBA00023015"/>
    </source>
</evidence>
<evidence type="ECO:0000313" key="7">
    <source>
        <dbReference type="Proteomes" id="UP001426770"/>
    </source>
</evidence>
<evidence type="ECO:0000256" key="3">
    <source>
        <dbReference type="ARBA" id="ARBA00023159"/>
    </source>
</evidence>
<evidence type="ECO:0000259" key="5">
    <source>
        <dbReference type="PROSITE" id="PS50937"/>
    </source>
</evidence>
<keyword evidence="4" id="KW-0804">Transcription</keyword>
<accession>A0ABP9WH96</accession>
<feature type="domain" description="HTH merR-type" evidence="5">
    <location>
        <begin position="1"/>
        <end position="58"/>
    </location>
</feature>
<dbReference type="SUPFAM" id="SSF89082">
    <property type="entry name" value="Antibiotic binding domain of TipA-like multidrug resistance regulators"/>
    <property type="match status" value="1"/>
</dbReference>
<dbReference type="InterPro" id="IPR000551">
    <property type="entry name" value="MerR-type_HTH_dom"/>
</dbReference>
<dbReference type="PANTHER" id="PTHR30204">
    <property type="entry name" value="REDOX-CYCLING DRUG-SENSING TRANSCRIPTIONAL ACTIVATOR SOXR"/>
    <property type="match status" value="1"/>
</dbReference>
<keyword evidence="1" id="KW-0805">Transcription regulation</keyword>
<sequence>MTSRTLRHYDAIGLLTPAHTGADGRRRYGDTELARLQHILVLRELDVPLETIAAIVDGDDPATTAARLRDHHEALLARRDRLTTLAATVARTLTRLEKGLPMTATDMFDGFDHARYEPEARARWGDDAVESSNAQWASLGEGGRAAHLAEHREIAAALGRLAAEGAQGADARVQALVQRHRAWVSTFWTPDAQAYRELARMYVEDARFRATYAAHGEGTAELLRAGIEAAVAE</sequence>
<dbReference type="CDD" id="cd01106">
    <property type="entry name" value="HTH_TipAL-Mta"/>
    <property type="match status" value="1"/>
</dbReference>
<evidence type="ECO:0000256" key="4">
    <source>
        <dbReference type="ARBA" id="ARBA00023163"/>
    </source>
</evidence>
<dbReference type="InterPro" id="IPR047057">
    <property type="entry name" value="MerR_fam"/>
</dbReference>
<dbReference type="Gene3D" id="1.10.1660.10">
    <property type="match status" value="1"/>
</dbReference>
<dbReference type="Pfam" id="PF07739">
    <property type="entry name" value="TipAS"/>
    <property type="match status" value="1"/>
</dbReference>
<gene>
    <name evidence="6" type="primary">tipA</name>
    <name evidence="6" type="ORF">Lsed01_01610</name>
</gene>
<proteinExistence type="predicted"/>
<dbReference type="InterPro" id="IPR036244">
    <property type="entry name" value="TipA-like_antibiotic-bd"/>
</dbReference>
<dbReference type="Pfam" id="PF13411">
    <property type="entry name" value="MerR_1"/>
    <property type="match status" value="1"/>
</dbReference>
<comment type="caution">
    <text evidence="6">The sequence shown here is derived from an EMBL/GenBank/DDBJ whole genome shotgun (WGS) entry which is preliminary data.</text>
</comment>
<dbReference type="EMBL" id="BAABRR010000007">
    <property type="protein sequence ID" value="GAA5519172.1"/>
    <property type="molecule type" value="Genomic_DNA"/>
</dbReference>
<reference evidence="6 7" key="1">
    <citation type="submission" date="2024-02" db="EMBL/GenBank/DDBJ databases">
        <title>Lysinimicrobium sediminis NBRC 112286.</title>
        <authorList>
            <person name="Ichikawa N."/>
            <person name="Katano-Makiyama Y."/>
            <person name="Hidaka K."/>
        </authorList>
    </citation>
    <scope>NUCLEOTIDE SEQUENCE [LARGE SCALE GENOMIC DNA]</scope>
    <source>
        <strain evidence="6 7">NBRC 112286</strain>
    </source>
</reference>
<evidence type="ECO:0000256" key="2">
    <source>
        <dbReference type="ARBA" id="ARBA00023125"/>
    </source>
</evidence>
<dbReference type="Proteomes" id="UP001426770">
    <property type="component" value="Unassembled WGS sequence"/>
</dbReference>
<dbReference type="InterPro" id="IPR009061">
    <property type="entry name" value="DNA-bd_dom_put_sf"/>
</dbReference>
<protein>
    <submittedName>
        <fullName evidence="6">HTH-type transcriptional activator TipA</fullName>
    </submittedName>
</protein>
<dbReference type="InterPro" id="IPR012925">
    <property type="entry name" value="TipAS_dom"/>
</dbReference>
<dbReference type="PANTHER" id="PTHR30204:SF90">
    <property type="entry name" value="HTH-TYPE TRANSCRIPTIONAL ACTIVATOR MTA"/>
    <property type="match status" value="1"/>
</dbReference>
<name>A0ABP9WH96_9MICO</name>
<keyword evidence="7" id="KW-1185">Reference proteome</keyword>
<dbReference type="Gene3D" id="1.10.490.50">
    <property type="entry name" value="Antibiotic binding domain of TipA-like multidrug resistance regulators"/>
    <property type="match status" value="1"/>
</dbReference>
<dbReference type="SUPFAM" id="SSF46955">
    <property type="entry name" value="Putative DNA-binding domain"/>
    <property type="match status" value="1"/>
</dbReference>
<dbReference type="PROSITE" id="PS50937">
    <property type="entry name" value="HTH_MERR_2"/>
    <property type="match status" value="1"/>
</dbReference>
<keyword evidence="2" id="KW-0238">DNA-binding</keyword>
<evidence type="ECO:0000313" key="6">
    <source>
        <dbReference type="EMBL" id="GAA5519172.1"/>
    </source>
</evidence>
<dbReference type="SMART" id="SM00422">
    <property type="entry name" value="HTH_MERR"/>
    <property type="match status" value="1"/>
</dbReference>
<keyword evidence="3" id="KW-0010">Activator</keyword>